<evidence type="ECO:0000256" key="2">
    <source>
        <dbReference type="ARBA" id="ARBA00004651"/>
    </source>
</evidence>
<name>A0A5C5GCZ6_9RHOB</name>
<feature type="transmembrane region" description="Helical" evidence="10">
    <location>
        <begin position="283"/>
        <end position="304"/>
    </location>
</feature>
<protein>
    <recommendedName>
        <fullName evidence="10">Bcr/CflA family efflux transporter</fullName>
    </recommendedName>
</protein>
<keyword evidence="13" id="KW-1185">Reference proteome</keyword>
<feature type="transmembrane region" description="Helical" evidence="10">
    <location>
        <begin position="108"/>
        <end position="128"/>
    </location>
</feature>
<keyword evidence="5 10" id="KW-0813">Transport</keyword>
<evidence type="ECO:0000313" key="12">
    <source>
        <dbReference type="EMBL" id="TNY31867.1"/>
    </source>
</evidence>
<evidence type="ECO:0000313" key="13">
    <source>
        <dbReference type="Proteomes" id="UP000314011"/>
    </source>
</evidence>
<gene>
    <name evidence="12" type="ORF">FHY64_00755</name>
</gene>
<dbReference type="InterPro" id="IPR001958">
    <property type="entry name" value="Tet-R_TetA/multi-R_MdtG-like"/>
</dbReference>
<comment type="caution">
    <text evidence="12">The sequence shown here is derived from an EMBL/GenBank/DDBJ whole genome shotgun (WGS) entry which is preliminary data.</text>
</comment>
<feature type="transmembrane region" description="Helical" evidence="10">
    <location>
        <begin position="140"/>
        <end position="159"/>
    </location>
</feature>
<dbReference type="PROSITE" id="PS50850">
    <property type="entry name" value="MFS"/>
    <property type="match status" value="1"/>
</dbReference>
<evidence type="ECO:0000256" key="4">
    <source>
        <dbReference type="ARBA" id="ARBA00007520"/>
    </source>
</evidence>
<dbReference type="CDD" id="cd17320">
    <property type="entry name" value="MFS_MdfA_MDR_like"/>
    <property type="match status" value="1"/>
</dbReference>
<evidence type="ECO:0000256" key="8">
    <source>
        <dbReference type="ARBA" id="ARBA00022989"/>
    </source>
</evidence>
<dbReference type="PANTHER" id="PTHR42718">
    <property type="entry name" value="MAJOR FACILITATOR SUPERFAMILY MULTIDRUG TRANSPORTER MFSC"/>
    <property type="match status" value="1"/>
</dbReference>
<dbReference type="GO" id="GO:0005886">
    <property type="term" value="C:plasma membrane"/>
    <property type="evidence" value="ECO:0007669"/>
    <property type="project" value="UniProtKB-SubCell"/>
</dbReference>
<evidence type="ECO:0000256" key="5">
    <source>
        <dbReference type="ARBA" id="ARBA00022448"/>
    </source>
</evidence>
<dbReference type="AlphaFoldDB" id="A0A5C5GCZ6"/>
<feature type="transmembrane region" description="Helical" evidence="10">
    <location>
        <begin position="51"/>
        <end position="71"/>
    </location>
</feature>
<keyword evidence="9 10" id="KW-0472">Membrane</keyword>
<comment type="similarity">
    <text evidence="3 10">Belongs to the major facilitator superfamily. Bcr/CmlA family.</text>
</comment>
<dbReference type="PROSITE" id="PS00216">
    <property type="entry name" value="SUGAR_TRANSPORT_1"/>
    <property type="match status" value="1"/>
</dbReference>
<evidence type="ECO:0000256" key="1">
    <source>
        <dbReference type="ARBA" id="ARBA00003279"/>
    </source>
</evidence>
<proteinExistence type="inferred from homology"/>
<evidence type="ECO:0000256" key="6">
    <source>
        <dbReference type="ARBA" id="ARBA00022475"/>
    </source>
</evidence>
<dbReference type="Gene3D" id="1.20.1720.10">
    <property type="entry name" value="Multidrug resistance protein D"/>
    <property type="match status" value="1"/>
</dbReference>
<keyword evidence="8 10" id="KW-1133">Transmembrane helix</keyword>
<dbReference type="EMBL" id="VFFF01000001">
    <property type="protein sequence ID" value="TNY31867.1"/>
    <property type="molecule type" value="Genomic_DNA"/>
</dbReference>
<sequence length="406" mass="41834">MTSAPLVRFFDRTTPPHISTLILIAGLAALNMSVFLPSLSGMADYFAVDYAVMQLAVSLYLATTAVLQLVIGPLSDRFGRRPVMVGAILIFLVATLGCLFAPTAVTFLAFRMVQGAIVTGIVLARAIVRDMVPADQAASMLGYVTMGMALIPMIGPVLGGVLDQFYGWQAVYVFLFLAGCVVLVQVIADQGETVSGTGIGFREQARTWPELLASQRFWGYTATMAFASGAFFAFLGGSSFVAEDIFGLSSLGTGIALGAPAIGYVIGNGLSGRYSTKVGVNRMVLAGTGIASAGMGTSLLLALIGVNSAVAFFAFCTTLGLGNGMTLPNATAGQLSVRPHLAGTASGLGGAIMIGGGAVLSALAGVMLSTETGPLPLQALMFAVSVLSMVSILSVIRREKRLGLGT</sequence>
<dbReference type="GO" id="GO:1990961">
    <property type="term" value="P:xenobiotic detoxification by transmembrane export across the plasma membrane"/>
    <property type="evidence" value="ECO:0007669"/>
    <property type="project" value="InterPro"/>
</dbReference>
<evidence type="ECO:0000256" key="10">
    <source>
        <dbReference type="RuleBase" id="RU365088"/>
    </source>
</evidence>
<dbReference type="InterPro" id="IPR004812">
    <property type="entry name" value="Efflux_drug-R_Bcr/CmlA"/>
</dbReference>
<dbReference type="PANTHER" id="PTHR42718:SF9">
    <property type="entry name" value="MAJOR FACILITATOR SUPERFAMILY MULTIDRUG TRANSPORTER MFSC"/>
    <property type="match status" value="1"/>
</dbReference>
<keyword evidence="10" id="KW-0997">Cell inner membrane</keyword>
<evidence type="ECO:0000259" key="11">
    <source>
        <dbReference type="PROSITE" id="PS50850"/>
    </source>
</evidence>
<comment type="subcellular location">
    <subcellularLocation>
        <location evidence="10">Cell inner membrane</location>
        <topology evidence="10">Multi-pass membrane protein</topology>
    </subcellularLocation>
    <subcellularLocation>
        <location evidence="2">Cell membrane</location>
        <topology evidence="2">Multi-pass membrane protein</topology>
    </subcellularLocation>
</comment>
<dbReference type="GO" id="GO:0042910">
    <property type="term" value="F:xenobiotic transmembrane transporter activity"/>
    <property type="evidence" value="ECO:0007669"/>
    <property type="project" value="InterPro"/>
</dbReference>
<feature type="transmembrane region" description="Helical" evidence="10">
    <location>
        <begin position="310"/>
        <end position="327"/>
    </location>
</feature>
<evidence type="ECO:0000256" key="9">
    <source>
        <dbReference type="ARBA" id="ARBA00023136"/>
    </source>
</evidence>
<dbReference type="SUPFAM" id="SSF103473">
    <property type="entry name" value="MFS general substrate transporter"/>
    <property type="match status" value="1"/>
</dbReference>
<accession>A0A5C5GCZ6</accession>
<feature type="transmembrane region" description="Helical" evidence="10">
    <location>
        <begin position="375"/>
        <end position="396"/>
    </location>
</feature>
<dbReference type="OrthoDB" id="9800416at2"/>
<reference evidence="12 13" key="1">
    <citation type="submission" date="2019-06" db="EMBL/GenBank/DDBJ databases">
        <title>Genome of new Rhodobacteraceae sp. SM1903.</title>
        <authorList>
            <person name="Ren X."/>
        </authorList>
    </citation>
    <scope>NUCLEOTIDE SEQUENCE [LARGE SCALE GENOMIC DNA]</scope>
    <source>
        <strain evidence="12 13">SM1903</strain>
    </source>
</reference>
<feature type="transmembrane region" description="Helical" evidence="10">
    <location>
        <begin position="248"/>
        <end position="271"/>
    </location>
</feature>
<feature type="domain" description="Major facilitator superfamily (MFS) profile" evidence="11">
    <location>
        <begin position="17"/>
        <end position="400"/>
    </location>
</feature>
<feature type="transmembrane region" description="Helical" evidence="10">
    <location>
        <begin position="348"/>
        <end position="369"/>
    </location>
</feature>
<comment type="similarity">
    <text evidence="4">Belongs to the major facilitator superfamily. TCR/Tet family.</text>
</comment>
<comment type="function">
    <text evidence="1">Resistance to tetracycline by an active tetracycline efflux. This is an energy-dependent process that decreases the accumulation of the antibiotic in whole cells. This protein functions as a metal-tetracycline/H(+) antiporter.</text>
</comment>
<dbReference type="InterPro" id="IPR020846">
    <property type="entry name" value="MFS_dom"/>
</dbReference>
<organism evidence="12 13">
    <name type="scientific">Pelagovum pacificum</name>
    <dbReference type="NCBI Taxonomy" id="2588711"/>
    <lineage>
        <taxon>Bacteria</taxon>
        <taxon>Pseudomonadati</taxon>
        <taxon>Pseudomonadota</taxon>
        <taxon>Alphaproteobacteria</taxon>
        <taxon>Rhodobacterales</taxon>
        <taxon>Paracoccaceae</taxon>
        <taxon>Pelagovum</taxon>
    </lineage>
</organism>
<dbReference type="Pfam" id="PF07690">
    <property type="entry name" value="MFS_1"/>
    <property type="match status" value="1"/>
</dbReference>
<feature type="transmembrane region" description="Helical" evidence="10">
    <location>
        <begin position="217"/>
        <end position="242"/>
    </location>
</feature>
<keyword evidence="6" id="KW-1003">Cell membrane</keyword>
<keyword evidence="7 10" id="KW-0812">Transmembrane</keyword>
<dbReference type="NCBIfam" id="TIGR00710">
    <property type="entry name" value="efflux_Bcr_CflA"/>
    <property type="match status" value="1"/>
</dbReference>
<feature type="transmembrane region" description="Helical" evidence="10">
    <location>
        <begin position="21"/>
        <end position="39"/>
    </location>
</feature>
<evidence type="ECO:0000256" key="7">
    <source>
        <dbReference type="ARBA" id="ARBA00022692"/>
    </source>
</evidence>
<dbReference type="PRINTS" id="PR01035">
    <property type="entry name" value="TCRTETA"/>
</dbReference>
<dbReference type="Proteomes" id="UP000314011">
    <property type="component" value="Unassembled WGS sequence"/>
</dbReference>
<feature type="transmembrane region" description="Helical" evidence="10">
    <location>
        <begin position="165"/>
        <end position="188"/>
    </location>
</feature>
<dbReference type="InterPro" id="IPR011701">
    <property type="entry name" value="MFS"/>
</dbReference>
<dbReference type="RefSeq" id="WP_140192548.1">
    <property type="nucleotide sequence ID" value="NZ_CP065915.1"/>
</dbReference>
<dbReference type="InterPro" id="IPR005829">
    <property type="entry name" value="Sugar_transporter_CS"/>
</dbReference>
<evidence type="ECO:0000256" key="3">
    <source>
        <dbReference type="ARBA" id="ARBA00006236"/>
    </source>
</evidence>
<feature type="transmembrane region" description="Helical" evidence="10">
    <location>
        <begin position="83"/>
        <end position="102"/>
    </location>
</feature>
<dbReference type="InterPro" id="IPR036259">
    <property type="entry name" value="MFS_trans_sf"/>
</dbReference>